<dbReference type="Proteomes" id="UP001220670">
    <property type="component" value="Unassembled WGS sequence"/>
</dbReference>
<dbReference type="Gene3D" id="3.90.1150.30">
    <property type="match status" value="1"/>
</dbReference>
<evidence type="ECO:0000313" key="2">
    <source>
        <dbReference type="Proteomes" id="UP001220670"/>
    </source>
</evidence>
<dbReference type="SUPFAM" id="SSF142906">
    <property type="entry name" value="YjbR-like"/>
    <property type="match status" value="1"/>
</dbReference>
<dbReference type="PANTHER" id="PTHR35145">
    <property type="entry name" value="CYTOPLASMIC PROTEIN-RELATED"/>
    <property type="match status" value="1"/>
</dbReference>
<reference evidence="1" key="1">
    <citation type="submission" date="2023-01" db="EMBL/GenBank/DDBJ databases">
        <title>Genome analysis of 13 Lactobacillus isolated from gut of wild boar.</title>
        <authorList>
            <person name="Papp P."/>
            <person name="Libisch B."/>
            <person name="Nagy T."/>
            <person name="Olasz F."/>
        </authorList>
    </citation>
    <scope>NUCLEOTIDE SEQUENCE</scope>
    <source>
        <strain evidence="1">F146</strain>
    </source>
</reference>
<protein>
    <submittedName>
        <fullName evidence="1">MmcQ/YjbR family DNA-binding protein</fullName>
    </submittedName>
</protein>
<dbReference type="InterPro" id="IPR038056">
    <property type="entry name" value="YjbR-like_sf"/>
</dbReference>
<dbReference type="GO" id="GO:0003677">
    <property type="term" value="F:DNA binding"/>
    <property type="evidence" value="ECO:0007669"/>
    <property type="project" value="UniProtKB-KW"/>
</dbReference>
<gene>
    <name evidence="1" type="ORF">PO250_02170</name>
</gene>
<dbReference type="Pfam" id="PF04237">
    <property type="entry name" value="YjbR"/>
    <property type="match status" value="1"/>
</dbReference>
<keyword evidence="1" id="KW-0238">DNA-binding</keyword>
<dbReference type="AlphaFoldDB" id="A0AAJ1HTC3"/>
<evidence type="ECO:0000313" key="1">
    <source>
        <dbReference type="EMBL" id="MDC2829142.1"/>
    </source>
</evidence>
<dbReference type="InterPro" id="IPR007351">
    <property type="entry name" value="YjbR"/>
</dbReference>
<organism evidence="1 2">
    <name type="scientific">Limosilactobacillus mucosae</name>
    <name type="common">Lactobacillus mucosae</name>
    <dbReference type="NCBI Taxonomy" id="97478"/>
    <lineage>
        <taxon>Bacteria</taxon>
        <taxon>Bacillati</taxon>
        <taxon>Bacillota</taxon>
        <taxon>Bacilli</taxon>
        <taxon>Lactobacillales</taxon>
        <taxon>Lactobacillaceae</taxon>
        <taxon>Limosilactobacillus</taxon>
    </lineage>
</organism>
<dbReference type="EMBL" id="JAQONE010000007">
    <property type="protein sequence ID" value="MDC2829142.1"/>
    <property type="molecule type" value="Genomic_DNA"/>
</dbReference>
<dbReference type="PANTHER" id="PTHR35145:SF1">
    <property type="entry name" value="CYTOPLASMIC PROTEIN"/>
    <property type="match status" value="1"/>
</dbReference>
<comment type="caution">
    <text evidence="1">The sequence shown here is derived from an EMBL/GenBank/DDBJ whole genome shotgun (WGS) entry which is preliminary data.</text>
</comment>
<accession>A0AAJ1HTC3</accession>
<dbReference type="InterPro" id="IPR058532">
    <property type="entry name" value="YjbR/MT2646/Rv2570-like"/>
</dbReference>
<dbReference type="RefSeq" id="WP_272208677.1">
    <property type="nucleotide sequence ID" value="NZ_JAQOMV010000006.1"/>
</dbReference>
<name>A0AAJ1HTC3_LIMMU</name>
<proteinExistence type="predicted"/>
<sequence>MARLIDDVFKNQKFIPEQMSEFGFQKIEGTYTYEENFLDDSFRAVVTVENGKVDGQVIDCSTGDEYYQIDVPAMQGKFVSSVRAGYLDILERIADHCCQAVLFASPQANRITAKIYDRYHVAPDFPWQSKSFKAYGVFRHLDSGKWFGLIMNVQRGLVTKNDDEQTVDIINLKSDSMPLDDRSVFPSYHMNHKYWISVILDDQLSDDDLMRMIDESFRLTGK</sequence>